<sequence>MPSRLESIPSLEHSLENKRLSSVRKRKHQEYYQRSYALAHPAPVYTDKTHLVKHLRSRQFLQIQRISPETNHYVPDIDVISFAPPKDPIRLVSALKGILEGKIKSRDGKLLRFHRDDVLLTRYPEDDSQSEQIARPPRTGSVLAPLEKIVGRDVVAVLRRDGNIVLDDGRLWTVTNHQNRSFEFTTTDEHGVKTKTKWILSKRRSSSSDDHVPDSPSTKTPEVTFNFSTIRPNARRHAVLATLTSSALQIKDTYHEPLSSFGTVEDSESSPKVVDEATRNVIMATGVWLVLTLGWSPAFKASTADADQQSPSWRCGPMPRPSKTW</sequence>
<evidence type="ECO:0000313" key="2">
    <source>
        <dbReference type="EMBL" id="KAL1853212.1"/>
    </source>
</evidence>
<keyword evidence="3" id="KW-1185">Reference proteome</keyword>
<organism evidence="2 3">
    <name type="scientific">Diaporthe australafricana</name>
    <dbReference type="NCBI Taxonomy" id="127596"/>
    <lineage>
        <taxon>Eukaryota</taxon>
        <taxon>Fungi</taxon>
        <taxon>Dikarya</taxon>
        <taxon>Ascomycota</taxon>
        <taxon>Pezizomycotina</taxon>
        <taxon>Sordariomycetes</taxon>
        <taxon>Sordariomycetidae</taxon>
        <taxon>Diaporthales</taxon>
        <taxon>Diaporthaceae</taxon>
        <taxon>Diaporthe</taxon>
    </lineage>
</organism>
<dbReference type="Proteomes" id="UP001583177">
    <property type="component" value="Unassembled WGS sequence"/>
</dbReference>
<proteinExistence type="predicted"/>
<gene>
    <name evidence="2" type="ORF">Daus18300_011860</name>
</gene>
<name>A0ABR3W4V3_9PEZI</name>
<reference evidence="2 3" key="1">
    <citation type="journal article" date="2024" name="IMA Fungus">
        <title>IMA Genome - F19 : A genome assembly and annotation guide to empower mycologists, including annotated draft genome sequences of Ceratocystis pirilliformis, Diaporthe australafricana, Fusarium ophioides, Paecilomyces lecythidis, and Sporothrix stenoceras.</title>
        <authorList>
            <person name="Aylward J."/>
            <person name="Wilson A.M."/>
            <person name="Visagie C.M."/>
            <person name="Spraker J."/>
            <person name="Barnes I."/>
            <person name="Buitendag C."/>
            <person name="Ceriani C."/>
            <person name="Del Mar Angel L."/>
            <person name="du Plessis D."/>
            <person name="Fuchs T."/>
            <person name="Gasser K."/>
            <person name="Kramer D."/>
            <person name="Li W."/>
            <person name="Munsamy K."/>
            <person name="Piso A."/>
            <person name="Price J.L."/>
            <person name="Sonnekus B."/>
            <person name="Thomas C."/>
            <person name="van der Nest A."/>
            <person name="van Dijk A."/>
            <person name="van Heerden A."/>
            <person name="van Vuuren N."/>
            <person name="Yilmaz N."/>
            <person name="Duong T.A."/>
            <person name="van der Merwe N.A."/>
            <person name="Wingfield M.J."/>
            <person name="Wingfield B.D."/>
        </authorList>
    </citation>
    <scope>NUCLEOTIDE SEQUENCE [LARGE SCALE GENOMIC DNA]</scope>
    <source>
        <strain evidence="2 3">CMW 18300</strain>
    </source>
</reference>
<comment type="caution">
    <text evidence="2">The sequence shown here is derived from an EMBL/GenBank/DDBJ whole genome shotgun (WGS) entry which is preliminary data.</text>
</comment>
<accession>A0ABR3W4V3</accession>
<evidence type="ECO:0000256" key="1">
    <source>
        <dbReference type="SAM" id="MobiDB-lite"/>
    </source>
</evidence>
<evidence type="ECO:0000313" key="3">
    <source>
        <dbReference type="Proteomes" id="UP001583177"/>
    </source>
</evidence>
<protein>
    <submittedName>
        <fullName evidence="2">Uncharacterized protein</fullName>
    </submittedName>
</protein>
<dbReference type="EMBL" id="JAWRVE010000151">
    <property type="protein sequence ID" value="KAL1853212.1"/>
    <property type="molecule type" value="Genomic_DNA"/>
</dbReference>
<feature type="region of interest" description="Disordered" evidence="1">
    <location>
        <begin position="203"/>
        <end position="223"/>
    </location>
</feature>
<feature type="region of interest" description="Disordered" evidence="1">
    <location>
        <begin position="306"/>
        <end position="325"/>
    </location>
</feature>